<dbReference type="SUPFAM" id="SSF53720">
    <property type="entry name" value="ALDH-like"/>
    <property type="match status" value="1"/>
</dbReference>
<dbReference type="GO" id="GO:0008957">
    <property type="term" value="F:phenylacetaldehyde dehydrogenase (NAD+) activity"/>
    <property type="evidence" value="ECO:0007669"/>
    <property type="project" value="UniProtKB-EC"/>
</dbReference>
<dbReference type="Gene3D" id="3.40.605.10">
    <property type="entry name" value="Aldehyde Dehydrogenase, Chain A, domain 1"/>
    <property type="match status" value="1"/>
</dbReference>
<evidence type="ECO:0000256" key="1">
    <source>
        <dbReference type="ARBA" id="ARBA00009986"/>
    </source>
</evidence>
<dbReference type="FunFam" id="3.40.605.10:FF:000007">
    <property type="entry name" value="NAD/NADP-dependent betaine aldehyde dehydrogenase"/>
    <property type="match status" value="1"/>
</dbReference>
<proteinExistence type="inferred from homology"/>
<dbReference type="RefSeq" id="WP_183615514.1">
    <property type="nucleotide sequence ID" value="NZ_JACIDY010000001.1"/>
</dbReference>
<reference evidence="6 7" key="1">
    <citation type="submission" date="2020-08" db="EMBL/GenBank/DDBJ databases">
        <title>Genomic Encyclopedia of Type Strains, Phase IV (KMG-IV): sequencing the most valuable type-strain genomes for metagenomic binning, comparative biology and taxonomic classification.</title>
        <authorList>
            <person name="Goeker M."/>
        </authorList>
    </citation>
    <scope>NUCLEOTIDE SEQUENCE [LARGE SCALE GENOMIC DNA]</scope>
    <source>
        <strain evidence="6 7">DSM 27568</strain>
    </source>
</reference>
<gene>
    <name evidence="6" type="ORF">GGR39_000222</name>
</gene>
<evidence type="ECO:0000313" key="7">
    <source>
        <dbReference type="Proteomes" id="UP000561459"/>
    </source>
</evidence>
<keyword evidence="7" id="KW-1185">Reference proteome</keyword>
<keyword evidence="2 4" id="KW-0560">Oxidoreductase</keyword>
<dbReference type="Pfam" id="PF00171">
    <property type="entry name" value="Aldedh"/>
    <property type="match status" value="1"/>
</dbReference>
<dbReference type="EC" id="1.2.1.39" evidence="6"/>
<dbReference type="PROSITE" id="PS00070">
    <property type="entry name" value="ALDEHYDE_DEHYDR_CYS"/>
    <property type="match status" value="1"/>
</dbReference>
<dbReference type="EMBL" id="JACIDY010000001">
    <property type="protein sequence ID" value="MBB3938593.1"/>
    <property type="molecule type" value="Genomic_DNA"/>
</dbReference>
<protein>
    <submittedName>
        <fullName evidence="6">Phenylacetaldehyde dehydrogenase</fullName>
        <ecNumber evidence="6">1.2.1.39</ecNumber>
    </submittedName>
</protein>
<dbReference type="InterPro" id="IPR016160">
    <property type="entry name" value="Ald_DH_CS_CYS"/>
</dbReference>
<dbReference type="AlphaFoldDB" id="A0A7W6C0I5"/>
<evidence type="ECO:0000256" key="3">
    <source>
        <dbReference type="PROSITE-ProRule" id="PRU10007"/>
    </source>
</evidence>
<dbReference type="InterPro" id="IPR016162">
    <property type="entry name" value="Ald_DH_N"/>
</dbReference>
<evidence type="ECO:0000259" key="5">
    <source>
        <dbReference type="Pfam" id="PF00171"/>
    </source>
</evidence>
<dbReference type="InterPro" id="IPR016163">
    <property type="entry name" value="Ald_DH_C"/>
</dbReference>
<comment type="similarity">
    <text evidence="1 4">Belongs to the aldehyde dehydrogenase family.</text>
</comment>
<dbReference type="PROSITE" id="PS00687">
    <property type="entry name" value="ALDEHYDE_DEHYDR_GLU"/>
    <property type="match status" value="1"/>
</dbReference>
<feature type="active site" evidence="3">
    <location>
        <position position="279"/>
    </location>
</feature>
<dbReference type="InterPro" id="IPR029510">
    <property type="entry name" value="Ald_DH_CS_GLU"/>
</dbReference>
<accession>A0A7W6C0I5</accession>
<evidence type="ECO:0000256" key="4">
    <source>
        <dbReference type="RuleBase" id="RU003345"/>
    </source>
</evidence>
<dbReference type="FunFam" id="3.40.309.10:FF:000009">
    <property type="entry name" value="Aldehyde dehydrogenase A"/>
    <property type="match status" value="1"/>
</dbReference>
<dbReference type="InterPro" id="IPR015590">
    <property type="entry name" value="Aldehyde_DH_dom"/>
</dbReference>
<feature type="domain" description="Aldehyde dehydrogenase" evidence="5">
    <location>
        <begin position="42"/>
        <end position="502"/>
    </location>
</feature>
<organism evidence="6 7">
    <name type="scientific">Novosphingobium fluoreni</name>
    <dbReference type="NCBI Taxonomy" id="1391222"/>
    <lineage>
        <taxon>Bacteria</taxon>
        <taxon>Pseudomonadati</taxon>
        <taxon>Pseudomonadota</taxon>
        <taxon>Alphaproteobacteria</taxon>
        <taxon>Sphingomonadales</taxon>
        <taxon>Sphingomonadaceae</taxon>
        <taxon>Novosphingobium</taxon>
    </lineage>
</organism>
<dbReference type="PANTHER" id="PTHR11699">
    <property type="entry name" value="ALDEHYDE DEHYDROGENASE-RELATED"/>
    <property type="match status" value="1"/>
</dbReference>
<dbReference type="Gene3D" id="3.40.309.10">
    <property type="entry name" value="Aldehyde Dehydrogenase, Chain A, domain 2"/>
    <property type="match status" value="1"/>
</dbReference>
<dbReference type="InterPro" id="IPR016161">
    <property type="entry name" value="Ald_DH/histidinol_DH"/>
</dbReference>
<evidence type="ECO:0000256" key="2">
    <source>
        <dbReference type="ARBA" id="ARBA00023002"/>
    </source>
</evidence>
<name>A0A7W6C0I5_9SPHN</name>
<dbReference type="Proteomes" id="UP000561459">
    <property type="component" value="Unassembled WGS sequence"/>
</dbReference>
<evidence type="ECO:0000313" key="6">
    <source>
        <dbReference type="EMBL" id="MBB3938593.1"/>
    </source>
</evidence>
<sequence length="513" mass="54383">MTTIDQAPPLTDIASPPTPQVRLPQGRLLLNGTLVEPLEAGATIPVIDPATGRQIATIPACSAADVDRAVAAAHRCFESREWQSMRPIDRGRLLERLALLVEEHADELAALESLDSGKLLAVTRAIDLQFTIDGLRYFAGWASKIAGQSIALNPLVPEDATYRAYTERRPVGVVAGITPWNFPIGQAIQKLAPAIAFGCTVVLKPSEETSLTTLRLGELIIEAGFPAGAVNIVTGYGQEAGAALVDHPLVRKIAFTGSTATGQRIMAAAAQTMKRVTLELGGKSPTIILADADLERAIPGAAMAIFANSGQICTAGSRLLVEAPLYDQVLEGVAQIARDLKLGSAFDAATQVGPLISKRQRDRVGGIVTAGLAEGAIAMAGGKVVDREGWFYPPTVLAGVARQMTPMREEIFGPVLCAARVDEGDDLVKLANDTPFGLGASIWTRNLDRAHLLADRIDAGTVWLNTHNVLDLAMPFGGNKLSGIGREFGYEAMNAFTEPKAICLRLDHAAGRI</sequence>
<comment type="caution">
    <text evidence="6">The sequence shown here is derived from an EMBL/GenBank/DDBJ whole genome shotgun (WGS) entry which is preliminary data.</text>
</comment>